<reference evidence="1 2" key="2">
    <citation type="journal article" date="2022" name="Mol. Ecol. Resour.">
        <title>The genomes of chicory, endive, great burdock and yacon provide insights into Asteraceae paleo-polyploidization history and plant inulin production.</title>
        <authorList>
            <person name="Fan W."/>
            <person name="Wang S."/>
            <person name="Wang H."/>
            <person name="Wang A."/>
            <person name="Jiang F."/>
            <person name="Liu H."/>
            <person name="Zhao H."/>
            <person name="Xu D."/>
            <person name="Zhang Y."/>
        </authorList>
    </citation>
    <scope>NUCLEOTIDE SEQUENCE [LARGE SCALE GENOMIC DNA]</scope>
    <source>
        <strain evidence="2">cv. Niubang</strain>
    </source>
</reference>
<protein>
    <submittedName>
        <fullName evidence="1">Uncharacterized protein</fullName>
    </submittedName>
</protein>
<keyword evidence="2" id="KW-1185">Reference proteome</keyword>
<dbReference type="EMBL" id="CM042051">
    <property type="protein sequence ID" value="KAI3729937.1"/>
    <property type="molecule type" value="Genomic_DNA"/>
</dbReference>
<comment type="caution">
    <text evidence="1">The sequence shown here is derived from an EMBL/GenBank/DDBJ whole genome shotgun (WGS) entry which is preliminary data.</text>
</comment>
<accession>A0ACB9C6N2</accession>
<gene>
    <name evidence="1" type="ORF">L6452_18610</name>
</gene>
<reference evidence="2" key="1">
    <citation type="journal article" date="2022" name="Mol. Ecol. Resour.">
        <title>The genomes of chicory, endive, great burdock and yacon provide insights into Asteraceae palaeo-polyploidization history and plant inulin production.</title>
        <authorList>
            <person name="Fan W."/>
            <person name="Wang S."/>
            <person name="Wang H."/>
            <person name="Wang A."/>
            <person name="Jiang F."/>
            <person name="Liu H."/>
            <person name="Zhao H."/>
            <person name="Xu D."/>
            <person name="Zhang Y."/>
        </authorList>
    </citation>
    <scope>NUCLEOTIDE SEQUENCE [LARGE SCALE GENOMIC DNA]</scope>
    <source>
        <strain evidence="2">cv. Niubang</strain>
    </source>
</reference>
<organism evidence="1 2">
    <name type="scientific">Arctium lappa</name>
    <name type="common">Greater burdock</name>
    <name type="synonym">Lappa major</name>
    <dbReference type="NCBI Taxonomy" id="4217"/>
    <lineage>
        <taxon>Eukaryota</taxon>
        <taxon>Viridiplantae</taxon>
        <taxon>Streptophyta</taxon>
        <taxon>Embryophyta</taxon>
        <taxon>Tracheophyta</taxon>
        <taxon>Spermatophyta</taxon>
        <taxon>Magnoliopsida</taxon>
        <taxon>eudicotyledons</taxon>
        <taxon>Gunneridae</taxon>
        <taxon>Pentapetalae</taxon>
        <taxon>asterids</taxon>
        <taxon>campanulids</taxon>
        <taxon>Asterales</taxon>
        <taxon>Asteraceae</taxon>
        <taxon>Carduoideae</taxon>
        <taxon>Cardueae</taxon>
        <taxon>Arctiinae</taxon>
        <taxon>Arctium</taxon>
    </lineage>
</organism>
<evidence type="ECO:0000313" key="1">
    <source>
        <dbReference type="EMBL" id="KAI3729937.1"/>
    </source>
</evidence>
<name>A0ACB9C6N2_ARCLA</name>
<evidence type="ECO:0000313" key="2">
    <source>
        <dbReference type="Proteomes" id="UP001055879"/>
    </source>
</evidence>
<proteinExistence type="predicted"/>
<dbReference type="Proteomes" id="UP001055879">
    <property type="component" value="Linkage Group LG05"/>
</dbReference>
<sequence>MTSRDALAIGTDFKPPVLFKGEYEQWKDQFLDFIDRNEIGPYISQSLEEGLMKPPTKLHTTKEGGVELIINEYELYPDQYTDEKKKRHKVDRLNEEEVDEIRAEKKKAEKLAVDPVSLVVKRKEKKSISLKKKKVTVSETKEEESVESDSNDEDNLNQAMLLLTKTFQKKFYKKPGSNSQRYSSGSKNYEHKERVEGKKKFVDRRFEERKSEERKYVNKYEEKKVDEPVKCYNCGELGHFAKDCRKPELRNSYYYKNKMLLAKQKEAGKALMADDDHWLEVTDSGSEKEEYAHICLIGKKVAEVDSDEEASDEVNDMTKSDFSNQMQSMMVELQDLQSKLKREKFTSDKSESGRAYENNSTDSDKSSCKLFMSDIFPDLKPSDFEQTQSQKQFSKEFNDFMFPNASKAPLSDDDDLFDDGVDFLKSDGCFDKCVEQFDFNAKLPDHSKFVVNSKELPSVFEKGESSTKVDKSVRVSTFYAKGKRGKNRHSQKWTNTGKSRKKQSQKSHSSNMNNSYVSYMRKKISEGKLEW</sequence>